<dbReference type="PANTHER" id="PTHR36456:SF1">
    <property type="entry name" value="UPF0232 PROTEIN SCO3875"/>
    <property type="match status" value="1"/>
</dbReference>
<proteinExistence type="predicted"/>
<accession>A0A917IZX7</accession>
<dbReference type="Pfam" id="PF05258">
    <property type="entry name" value="DciA"/>
    <property type="match status" value="1"/>
</dbReference>
<gene>
    <name evidence="1" type="ORF">GCM10007359_20780</name>
</gene>
<dbReference type="InterPro" id="IPR007922">
    <property type="entry name" value="DciA-like"/>
</dbReference>
<reference evidence="1 2" key="1">
    <citation type="journal article" date="2014" name="Int. J. Syst. Evol. Microbiol.">
        <title>Complete genome sequence of Corynebacterium casei LMG S-19264T (=DSM 44701T), isolated from a smear-ripened cheese.</title>
        <authorList>
            <consortium name="US DOE Joint Genome Institute (JGI-PGF)"/>
            <person name="Walter F."/>
            <person name="Albersmeier A."/>
            <person name="Kalinowski J."/>
            <person name="Ruckert C."/>
        </authorList>
    </citation>
    <scope>NUCLEOTIDE SEQUENCE [LARGE SCALE GENOMIC DNA]</scope>
    <source>
        <strain evidence="1 2">CCM 8669</strain>
    </source>
</reference>
<sequence>MNEYDDPYKYEDVVDAPASLLNRLRVAAAQRGEGRLTGRAAQKILRDFGSVMTAEPGAKKTRRFRDEAYDPRVLGGYSSAGRSTRDPKPLGELLNSMIASRGWKEPVAVSSVLARWDQLMGSNLAQHAHPEGYQDSTVTIRCDSTAWATQVKLMRGEILAMFERELGQGVVTKLVIRGPHAPSWKRGRFVAPGGRGPRDTYG</sequence>
<evidence type="ECO:0000313" key="2">
    <source>
        <dbReference type="Proteomes" id="UP000600171"/>
    </source>
</evidence>
<comment type="caution">
    <text evidence="1">The sequence shown here is derived from an EMBL/GenBank/DDBJ whole genome shotgun (WGS) entry which is preliminary data.</text>
</comment>
<dbReference type="PANTHER" id="PTHR36456">
    <property type="entry name" value="UPF0232 PROTEIN SCO3875"/>
    <property type="match status" value="1"/>
</dbReference>
<evidence type="ECO:0008006" key="3">
    <source>
        <dbReference type="Google" id="ProtNLM"/>
    </source>
</evidence>
<keyword evidence="2" id="KW-1185">Reference proteome</keyword>
<protein>
    <recommendedName>
        <fullName evidence="3">DUF721 domain-containing protein</fullName>
    </recommendedName>
</protein>
<dbReference type="Proteomes" id="UP000600171">
    <property type="component" value="Unassembled WGS sequence"/>
</dbReference>
<evidence type="ECO:0000313" key="1">
    <source>
        <dbReference type="EMBL" id="GGH66530.1"/>
    </source>
</evidence>
<name>A0A917IZX7_9MICC</name>
<dbReference type="RefSeq" id="WP_188360303.1">
    <property type="nucleotide sequence ID" value="NZ_BMDC01000004.1"/>
</dbReference>
<dbReference type="EMBL" id="BMDC01000004">
    <property type="protein sequence ID" value="GGH66530.1"/>
    <property type="molecule type" value="Genomic_DNA"/>
</dbReference>
<dbReference type="AlphaFoldDB" id="A0A917IZX7"/>
<organism evidence="1 2">
    <name type="scientific">Rothia aerolata</name>
    <dbReference type="NCBI Taxonomy" id="1812262"/>
    <lineage>
        <taxon>Bacteria</taxon>
        <taxon>Bacillati</taxon>
        <taxon>Actinomycetota</taxon>
        <taxon>Actinomycetes</taxon>
        <taxon>Micrococcales</taxon>
        <taxon>Micrococcaceae</taxon>
        <taxon>Rothia</taxon>
    </lineage>
</organism>